<proteinExistence type="predicted"/>
<dbReference type="EMBL" id="CH473960">
    <property type="protein sequence ID" value="EDM16909.1"/>
    <property type="molecule type" value="Genomic_DNA"/>
</dbReference>
<protein>
    <submittedName>
        <fullName evidence="1">RCG48762</fullName>
    </submittedName>
</protein>
<gene>
    <name evidence="1" type="ORF">rCG_48762</name>
</gene>
<accession>A6IFY9</accession>
<evidence type="ECO:0000313" key="1">
    <source>
        <dbReference type="EMBL" id="EDM16909.1"/>
    </source>
</evidence>
<sequence length="18" mass="1939">EEDVGNLLWAKTLGGHPC</sequence>
<reference evidence="1 2" key="1">
    <citation type="submission" date="2005-09" db="EMBL/GenBank/DDBJ databases">
        <authorList>
            <person name="Mural R.J."/>
            <person name="Li P.W."/>
            <person name="Adams M.D."/>
            <person name="Amanatides P.G."/>
            <person name="Baden-Tillson H."/>
            <person name="Barnstead M."/>
            <person name="Chin S.H."/>
            <person name="Dew I."/>
            <person name="Evans C.A."/>
            <person name="Ferriera S."/>
            <person name="Flanigan M."/>
            <person name="Fosler C."/>
            <person name="Glodek A."/>
            <person name="Gu Z."/>
            <person name="Holt R.A."/>
            <person name="Jennings D."/>
            <person name="Kraft C.L."/>
            <person name="Lu F."/>
            <person name="Nguyen T."/>
            <person name="Nusskern D.R."/>
            <person name="Pfannkoch C.M."/>
            <person name="Sitter C."/>
            <person name="Sutton G.G."/>
            <person name="Venter J.C."/>
            <person name="Wang Z."/>
            <person name="Woodage T."/>
            <person name="Zheng X.H."/>
            <person name="Zhong F."/>
        </authorList>
    </citation>
    <scope>NUCLEOTIDE SEQUENCE [LARGE SCALE GENOMIC DNA]</scope>
    <source>
        <strain>BN</strain>
        <strain evidence="2">Sprague-Dawley</strain>
    </source>
</reference>
<name>A6IFY9_RAT</name>
<evidence type="ECO:0000313" key="2">
    <source>
        <dbReference type="Proteomes" id="UP000234681"/>
    </source>
</evidence>
<dbReference type="Proteomes" id="UP000234681">
    <property type="component" value="Chromosome 7"/>
</dbReference>
<organism evidence="1 2">
    <name type="scientific">Rattus norvegicus</name>
    <name type="common">Rat</name>
    <dbReference type="NCBI Taxonomy" id="10116"/>
    <lineage>
        <taxon>Eukaryota</taxon>
        <taxon>Metazoa</taxon>
        <taxon>Chordata</taxon>
        <taxon>Craniata</taxon>
        <taxon>Vertebrata</taxon>
        <taxon>Euteleostomi</taxon>
        <taxon>Mammalia</taxon>
        <taxon>Eutheria</taxon>
        <taxon>Euarchontoglires</taxon>
        <taxon>Glires</taxon>
        <taxon>Rodentia</taxon>
        <taxon>Myomorpha</taxon>
        <taxon>Muroidea</taxon>
        <taxon>Muridae</taxon>
        <taxon>Murinae</taxon>
        <taxon>Rattus</taxon>
    </lineage>
</organism>
<feature type="non-terminal residue" evidence="1">
    <location>
        <position position="1"/>
    </location>
</feature>
<dbReference type="AlphaFoldDB" id="A6IFY9"/>